<dbReference type="GO" id="GO:0005113">
    <property type="term" value="F:patched binding"/>
    <property type="evidence" value="ECO:0007669"/>
    <property type="project" value="TreeGrafter"/>
</dbReference>
<protein>
    <submittedName>
        <fullName evidence="2">BBS1 domain-containing protein</fullName>
    </submittedName>
</protein>
<dbReference type="GO" id="GO:0005119">
    <property type="term" value="F:smoothened binding"/>
    <property type="evidence" value="ECO:0007669"/>
    <property type="project" value="TreeGrafter"/>
</dbReference>
<keyword evidence="3" id="KW-1185">Reference proteome</keyword>
<evidence type="ECO:0000259" key="1">
    <source>
        <dbReference type="Pfam" id="PF14779"/>
    </source>
</evidence>
<dbReference type="PANTHER" id="PTHR20870">
    <property type="entry name" value="BARDET-BIEDL SYNDROME 1 PROTEIN"/>
    <property type="match status" value="1"/>
</dbReference>
<organism evidence="2 3">
    <name type="scientific">Caenorhabditis japonica</name>
    <dbReference type="NCBI Taxonomy" id="281687"/>
    <lineage>
        <taxon>Eukaryota</taxon>
        <taxon>Metazoa</taxon>
        <taxon>Ecdysozoa</taxon>
        <taxon>Nematoda</taxon>
        <taxon>Chromadorea</taxon>
        <taxon>Rhabditida</taxon>
        <taxon>Rhabditina</taxon>
        <taxon>Rhabditomorpha</taxon>
        <taxon>Rhabditoidea</taxon>
        <taxon>Rhabditidae</taxon>
        <taxon>Peloderinae</taxon>
        <taxon>Caenorhabditis</taxon>
    </lineage>
</organism>
<reference evidence="2" key="2">
    <citation type="submission" date="2022-06" db="UniProtKB">
        <authorList>
            <consortium name="EnsemblMetazoa"/>
        </authorList>
    </citation>
    <scope>IDENTIFICATION</scope>
    <source>
        <strain evidence="2">DF5081</strain>
    </source>
</reference>
<name>A0A8R1HWB2_CAEJA</name>
<dbReference type="GO" id="GO:0061512">
    <property type="term" value="P:protein localization to cilium"/>
    <property type="evidence" value="ECO:0007669"/>
    <property type="project" value="TreeGrafter"/>
</dbReference>
<dbReference type="AlphaFoldDB" id="A0A8R1HWB2"/>
<dbReference type="InterPro" id="IPR032728">
    <property type="entry name" value="BBS1_N"/>
</dbReference>
<sequence length="307" mass="33677">MAKTEPAPNSKWTTPVMMKDCEIHCSSTCVALGPLFTDGDSKLIVAQGGHRGLNMKLKVFQGIEPHSDSSLADMPTAIVHFMNELSSIPSVAVAAGPSLLIYKNLKPFYKFTAPGNKANPTEEEVWSAAAGKEINSETFLYALRNISGQLSFSKMAPLSQTFLLSDPENRASIIDRYASKFAHSASITCISKITKSTAEVIDVLILGTEQCDLHLVDSQAFTIYSSLKMPAIPVTICAYGYFLVDYRIFVQTRDSLVFCVRKGELDNRAVIVSQSMITSMVLMNKLKKGKCQMMQKSIKKTSIFTSS</sequence>
<proteinExistence type="predicted"/>
<evidence type="ECO:0000313" key="2">
    <source>
        <dbReference type="EnsemblMetazoa" id="CJA08243a.1"/>
    </source>
</evidence>
<feature type="domain" description="Bardet-Biedl syndrome 1 N-terminal" evidence="1">
    <location>
        <begin position="12"/>
        <end position="261"/>
    </location>
</feature>
<dbReference type="PANTHER" id="PTHR20870:SF0">
    <property type="entry name" value="BARDET-BIEDL SYNDROME 1 PROTEIN"/>
    <property type="match status" value="1"/>
</dbReference>
<evidence type="ECO:0000313" key="3">
    <source>
        <dbReference type="Proteomes" id="UP000005237"/>
    </source>
</evidence>
<dbReference type="InterPro" id="IPR028784">
    <property type="entry name" value="BBS1"/>
</dbReference>
<dbReference type="GO" id="GO:1905515">
    <property type="term" value="P:non-motile cilium assembly"/>
    <property type="evidence" value="ECO:0007669"/>
    <property type="project" value="InterPro"/>
</dbReference>
<dbReference type="EnsemblMetazoa" id="CJA08243a.1">
    <property type="protein sequence ID" value="CJA08243a.1"/>
    <property type="gene ID" value="WBGene00127448"/>
</dbReference>
<dbReference type="Pfam" id="PF14779">
    <property type="entry name" value="BBS1"/>
    <property type="match status" value="1"/>
</dbReference>
<reference evidence="3" key="1">
    <citation type="submission" date="2010-08" db="EMBL/GenBank/DDBJ databases">
        <authorList>
            <consortium name="Caenorhabditis japonica Sequencing Consortium"/>
            <person name="Wilson R.K."/>
        </authorList>
    </citation>
    <scope>NUCLEOTIDE SEQUENCE [LARGE SCALE GENOMIC DNA]</scope>
    <source>
        <strain evidence="3">DF5081</strain>
    </source>
</reference>
<accession>A0A8R1HWB2</accession>
<dbReference type="GO" id="GO:0034464">
    <property type="term" value="C:BBSome"/>
    <property type="evidence" value="ECO:0007669"/>
    <property type="project" value="InterPro"/>
</dbReference>
<dbReference type="Proteomes" id="UP000005237">
    <property type="component" value="Unassembled WGS sequence"/>
</dbReference>
<dbReference type="GO" id="GO:0005930">
    <property type="term" value="C:axoneme"/>
    <property type="evidence" value="ECO:0007669"/>
    <property type="project" value="TreeGrafter"/>
</dbReference>
<dbReference type="GO" id="GO:0005813">
    <property type="term" value="C:centrosome"/>
    <property type="evidence" value="ECO:0007669"/>
    <property type="project" value="TreeGrafter"/>
</dbReference>